<dbReference type="AlphaFoldDB" id="A0A517ZTC1"/>
<feature type="repeat" description="TPR" evidence="3">
    <location>
        <begin position="101"/>
        <end position="134"/>
    </location>
</feature>
<accession>A0A517ZTC1</accession>
<evidence type="ECO:0000313" key="6">
    <source>
        <dbReference type="Proteomes" id="UP000319383"/>
    </source>
</evidence>
<dbReference type="GO" id="GO:0032259">
    <property type="term" value="P:methylation"/>
    <property type="evidence" value="ECO:0007669"/>
    <property type="project" value="UniProtKB-KW"/>
</dbReference>
<name>A0A517ZTC1_9PLAN</name>
<keyword evidence="3" id="KW-0802">TPR repeat</keyword>
<feature type="repeat" description="TPR" evidence="3">
    <location>
        <begin position="135"/>
        <end position="168"/>
    </location>
</feature>
<evidence type="ECO:0000313" key="5">
    <source>
        <dbReference type="EMBL" id="QDU45738.1"/>
    </source>
</evidence>
<dbReference type="KEGG" id="sdyn:Mal52_42340"/>
<evidence type="ECO:0000256" key="1">
    <source>
        <dbReference type="ARBA" id="ARBA00022603"/>
    </source>
</evidence>
<proteinExistence type="predicted"/>
<dbReference type="GO" id="GO:0008168">
    <property type="term" value="F:methyltransferase activity"/>
    <property type="evidence" value="ECO:0007669"/>
    <property type="project" value="UniProtKB-KW"/>
</dbReference>
<dbReference type="InterPro" id="IPR019734">
    <property type="entry name" value="TPR_rpt"/>
</dbReference>
<keyword evidence="1" id="KW-0489">Methyltransferase</keyword>
<gene>
    <name evidence="5" type="ORF">Mal52_42340</name>
</gene>
<evidence type="ECO:0000256" key="2">
    <source>
        <dbReference type="ARBA" id="ARBA00022679"/>
    </source>
</evidence>
<protein>
    <submittedName>
        <fullName evidence="5">Tetratricopeptide repeat protein</fullName>
    </submittedName>
</protein>
<dbReference type="Proteomes" id="UP000319383">
    <property type="component" value="Chromosome"/>
</dbReference>
<dbReference type="Pfam" id="PF13432">
    <property type="entry name" value="TPR_16"/>
    <property type="match status" value="1"/>
</dbReference>
<dbReference type="RefSeq" id="WP_145378288.1">
    <property type="nucleotide sequence ID" value="NZ_CP036276.1"/>
</dbReference>
<reference evidence="5 6" key="1">
    <citation type="submission" date="2019-02" db="EMBL/GenBank/DDBJ databases">
        <title>Deep-cultivation of Planctomycetes and their phenomic and genomic characterization uncovers novel biology.</title>
        <authorList>
            <person name="Wiegand S."/>
            <person name="Jogler M."/>
            <person name="Boedeker C."/>
            <person name="Pinto D."/>
            <person name="Vollmers J."/>
            <person name="Rivas-Marin E."/>
            <person name="Kohn T."/>
            <person name="Peeters S.H."/>
            <person name="Heuer A."/>
            <person name="Rast P."/>
            <person name="Oberbeckmann S."/>
            <person name="Bunk B."/>
            <person name="Jeske O."/>
            <person name="Meyerdierks A."/>
            <person name="Storesund J.E."/>
            <person name="Kallscheuer N."/>
            <person name="Luecker S."/>
            <person name="Lage O.M."/>
            <person name="Pohl T."/>
            <person name="Merkel B.J."/>
            <person name="Hornburger P."/>
            <person name="Mueller R.-W."/>
            <person name="Bruemmer F."/>
            <person name="Labrenz M."/>
            <person name="Spormann A.M."/>
            <person name="Op den Camp H."/>
            <person name="Overmann J."/>
            <person name="Amann R."/>
            <person name="Jetten M.S.M."/>
            <person name="Mascher T."/>
            <person name="Medema M.H."/>
            <person name="Devos D.P."/>
            <person name="Kaster A.-K."/>
            <person name="Ovreas L."/>
            <person name="Rohde M."/>
            <person name="Galperin M.Y."/>
            <person name="Jogler C."/>
        </authorList>
    </citation>
    <scope>NUCLEOTIDE SEQUENCE [LARGE SCALE GENOMIC DNA]</scope>
    <source>
        <strain evidence="5 6">Mal52</strain>
    </source>
</reference>
<dbReference type="Pfam" id="PF13578">
    <property type="entry name" value="Methyltransf_24"/>
    <property type="match status" value="1"/>
</dbReference>
<dbReference type="Gene3D" id="1.25.40.10">
    <property type="entry name" value="Tetratricopeptide repeat domain"/>
    <property type="match status" value="1"/>
</dbReference>
<feature type="region of interest" description="Disordered" evidence="4">
    <location>
        <begin position="1"/>
        <end position="24"/>
    </location>
</feature>
<dbReference type="GO" id="GO:0005886">
    <property type="term" value="C:plasma membrane"/>
    <property type="evidence" value="ECO:0007669"/>
    <property type="project" value="TreeGrafter"/>
</dbReference>
<dbReference type="InterPro" id="IPR011990">
    <property type="entry name" value="TPR-like_helical_dom_sf"/>
</dbReference>
<dbReference type="SUPFAM" id="SSF48452">
    <property type="entry name" value="TPR-like"/>
    <property type="match status" value="1"/>
</dbReference>
<keyword evidence="6" id="KW-1185">Reference proteome</keyword>
<dbReference type="PANTHER" id="PTHR40048">
    <property type="entry name" value="RHAMNOSYL O-METHYLTRANSFERASE"/>
    <property type="match status" value="1"/>
</dbReference>
<dbReference type="SUPFAM" id="SSF53335">
    <property type="entry name" value="S-adenosyl-L-methionine-dependent methyltransferases"/>
    <property type="match status" value="1"/>
</dbReference>
<dbReference type="PANTHER" id="PTHR40048:SF1">
    <property type="entry name" value="RHAMNOSYL O-METHYLTRANSFERASE"/>
    <property type="match status" value="1"/>
</dbReference>
<keyword evidence="2" id="KW-0808">Transferase</keyword>
<evidence type="ECO:0000256" key="3">
    <source>
        <dbReference type="PROSITE-ProRule" id="PRU00339"/>
    </source>
</evidence>
<sequence>MVSQQITADRTASQRNRTPISQKSGMVNGTRIDSGWEINPNATAVPGHRHLAREIYEHILSTQPDHLESLKELGQMDFEEGNFAQAIERLSQVVGTPMADAECFHRLGQAFAAQGDSSNAEAAQRRALELDPQMAAAHFDLGVSLRQQNKLGEATASFQQTLRLDQNHGGAFHQLGGTLEQQGNIDQALVCYQEARLKELIDAAFEIGMLQIRSEIEALVRTVLITAPRNILEIGSHRGGTMYLWCKLLENSGHRITVDLPGGDFGGLAVEEIESRNVMMSGWSENFSAINADSHAVSTYEKVRETLDGEKLDFLFIDGDHTYEGVKLDFFMYKNLVREGGLIAFHDIKDTQLHRDQNCHVARLWGELSGDKMQIQSDAQWGGIGVIQC</sequence>
<evidence type="ECO:0000256" key="4">
    <source>
        <dbReference type="SAM" id="MobiDB-lite"/>
    </source>
</evidence>
<dbReference type="InterPro" id="IPR029063">
    <property type="entry name" value="SAM-dependent_MTases_sf"/>
</dbReference>
<dbReference type="Gene3D" id="3.40.50.150">
    <property type="entry name" value="Vaccinia Virus protein VP39"/>
    <property type="match status" value="1"/>
</dbReference>
<dbReference type="SMART" id="SM00028">
    <property type="entry name" value="TPR"/>
    <property type="match status" value="3"/>
</dbReference>
<organism evidence="5 6">
    <name type="scientific">Symmachiella dynata</name>
    <dbReference type="NCBI Taxonomy" id="2527995"/>
    <lineage>
        <taxon>Bacteria</taxon>
        <taxon>Pseudomonadati</taxon>
        <taxon>Planctomycetota</taxon>
        <taxon>Planctomycetia</taxon>
        <taxon>Planctomycetales</taxon>
        <taxon>Planctomycetaceae</taxon>
        <taxon>Symmachiella</taxon>
    </lineage>
</organism>
<dbReference type="EMBL" id="CP036276">
    <property type="protein sequence ID" value="QDU45738.1"/>
    <property type="molecule type" value="Genomic_DNA"/>
</dbReference>
<dbReference type="PROSITE" id="PS50005">
    <property type="entry name" value="TPR"/>
    <property type="match status" value="2"/>
</dbReference>